<dbReference type="PANTHER" id="PTHR13968:SF26">
    <property type="entry name" value="RRM DOMAIN-CONTAINING PROTEIN"/>
    <property type="match status" value="1"/>
</dbReference>
<dbReference type="EMBL" id="CAJPEX010000559">
    <property type="protein sequence ID" value="CAG0916279.1"/>
    <property type="molecule type" value="Genomic_DNA"/>
</dbReference>
<name>A0A7R9BIR5_9CRUS</name>
<sequence>MIAELGGRLGDVILPLTTGQHHHHQAMPGVNRVDASGQQRLVELGRLGDVILPLTTGQHHHHQAMPGVNRVDASGQQRLVELFWQDRFLPGLATAASGSPRPDKKLPMLHTPAAALAGNGFSLLGSSNPGVNSTCSSSTIGEAAKQAMSKVGNQTNSQDPQAVNSRVFVGNLNTFQVTKTEIEKMFQPYGRIADQWLS</sequence>
<dbReference type="SUPFAM" id="SSF54928">
    <property type="entry name" value="RNA-binding domain, RBD"/>
    <property type="match status" value="1"/>
</dbReference>
<organism evidence="2">
    <name type="scientific">Notodromas monacha</name>
    <dbReference type="NCBI Taxonomy" id="399045"/>
    <lineage>
        <taxon>Eukaryota</taxon>
        <taxon>Metazoa</taxon>
        <taxon>Ecdysozoa</taxon>
        <taxon>Arthropoda</taxon>
        <taxon>Crustacea</taxon>
        <taxon>Oligostraca</taxon>
        <taxon>Ostracoda</taxon>
        <taxon>Podocopa</taxon>
        <taxon>Podocopida</taxon>
        <taxon>Cypridocopina</taxon>
        <taxon>Cypridoidea</taxon>
        <taxon>Cyprididae</taxon>
        <taxon>Notodromas</taxon>
    </lineage>
</organism>
<dbReference type="Proteomes" id="UP000678499">
    <property type="component" value="Unassembled WGS sequence"/>
</dbReference>
<dbReference type="InterPro" id="IPR035979">
    <property type="entry name" value="RBD_domain_sf"/>
</dbReference>
<gene>
    <name evidence="2" type="ORF">NMOB1V02_LOCUS3904</name>
</gene>
<accession>A0A7R9BIR5</accession>
<dbReference type="GO" id="GO:0005634">
    <property type="term" value="C:nucleus"/>
    <property type="evidence" value="ECO:0007669"/>
    <property type="project" value="TreeGrafter"/>
</dbReference>
<dbReference type="GO" id="GO:0003723">
    <property type="term" value="F:RNA binding"/>
    <property type="evidence" value="ECO:0007669"/>
    <property type="project" value="UniProtKB-KW"/>
</dbReference>
<evidence type="ECO:0008006" key="4">
    <source>
        <dbReference type="Google" id="ProtNLM"/>
    </source>
</evidence>
<keyword evidence="1" id="KW-0694">RNA-binding</keyword>
<dbReference type="AlphaFoldDB" id="A0A7R9BIR5"/>
<evidence type="ECO:0000256" key="1">
    <source>
        <dbReference type="ARBA" id="ARBA00022884"/>
    </source>
</evidence>
<dbReference type="InterPro" id="IPR051186">
    <property type="entry name" value="RRM_HNRPC/RALY_subfam"/>
</dbReference>
<dbReference type="InterPro" id="IPR012677">
    <property type="entry name" value="Nucleotide-bd_a/b_plait_sf"/>
</dbReference>
<protein>
    <recommendedName>
        <fullName evidence="4">RRM domain-containing protein</fullName>
    </recommendedName>
</protein>
<dbReference type="EMBL" id="OA882596">
    <property type="protein sequence ID" value="CAD7276127.1"/>
    <property type="molecule type" value="Genomic_DNA"/>
</dbReference>
<dbReference type="Gene3D" id="3.30.70.330">
    <property type="match status" value="1"/>
</dbReference>
<evidence type="ECO:0000313" key="2">
    <source>
        <dbReference type="EMBL" id="CAD7276127.1"/>
    </source>
</evidence>
<dbReference type="OrthoDB" id="6730379at2759"/>
<reference evidence="2" key="1">
    <citation type="submission" date="2020-11" db="EMBL/GenBank/DDBJ databases">
        <authorList>
            <person name="Tran Van P."/>
        </authorList>
    </citation>
    <scope>NUCLEOTIDE SEQUENCE</scope>
</reference>
<dbReference type="PANTHER" id="PTHR13968">
    <property type="entry name" value="HETEROGENEOUS NUCLEAR RIBONUCLEOPROTEIN"/>
    <property type="match status" value="1"/>
</dbReference>
<evidence type="ECO:0000313" key="3">
    <source>
        <dbReference type="Proteomes" id="UP000678499"/>
    </source>
</evidence>
<keyword evidence="3" id="KW-1185">Reference proteome</keyword>
<proteinExistence type="predicted"/>